<organism evidence="7 8">
    <name type="scientific">Asprobacillus argus</name>
    <dbReference type="NCBI Taxonomy" id="3076534"/>
    <lineage>
        <taxon>Bacteria</taxon>
        <taxon>Pseudomonadati</taxon>
        <taxon>Bacteroidota</taxon>
        <taxon>Flavobacteriia</taxon>
        <taxon>Flavobacteriales</taxon>
        <taxon>Flavobacteriaceae</taxon>
        <taxon>Asprobacillus</taxon>
    </lineage>
</organism>
<keyword evidence="4" id="KW-1133">Transmembrane helix</keyword>
<evidence type="ECO:0000313" key="7">
    <source>
        <dbReference type="EMBL" id="MDT7831822.1"/>
    </source>
</evidence>
<feature type="chain" id="PRO_5046315120" evidence="5">
    <location>
        <begin position="24"/>
        <end position="558"/>
    </location>
</feature>
<gene>
    <name evidence="7" type="ORF">RQM59_05485</name>
</gene>
<dbReference type="SUPFAM" id="SSF48452">
    <property type="entry name" value="TPR-like"/>
    <property type="match status" value="1"/>
</dbReference>
<dbReference type="Pfam" id="PF12833">
    <property type="entry name" value="HTH_18"/>
    <property type="match status" value="1"/>
</dbReference>
<keyword evidence="8" id="KW-1185">Reference proteome</keyword>
<accession>A0ABU3LFH6</accession>
<dbReference type="RefSeq" id="WP_349241078.1">
    <property type="nucleotide sequence ID" value="NZ_JAVTTO010000002.1"/>
</dbReference>
<comment type="caution">
    <text evidence="7">The sequence shown here is derived from an EMBL/GenBank/DDBJ whole genome shotgun (WGS) entry which is preliminary data.</text>
</comment>
<reference evidence="7 8" key="1">
    <citation type="submission" date="2023-09" db="EMBL/GenBank/DDBJ databases">
        <title>Novel taxa isolated from Blanes Bay.</title>
        <authorList>
            <person name="Rey-Velasco X."/>
            <person name="Lucena T."/>
        </authorList>
    </citation>
    <scope>NUCLEOTIDE SEQUENCE [LARGE SCALE GENOMIC DNA]</scope>
    <source>
        <strain evidence="7 8">S356</strain>
    </source>
</reference>
<keyword evidence="2" id="KW-0238">DNA-binding</keyword>
<keyword evidence="5" id="KW-0732">Signal</keyword>
<feature type="transmembrane region" description="Helical" evidence="4">
    <location>
        <begin position="399"/>
        <end position="419"/>
    </location>
</feature>
<dbReference type="InterPro" id="IPR018060">
    <property type="entry name" value="HTH_AraC"/>
</dbReference>
<evidence type="ECO:0000256" key="1">
    <source>
        <dbReference type="ARBA" id="ARBA00023015"/>
    </source>
</evidence>
<dbReference type="InterPro" id="IPR011990">
    <property type="entry name" value="TPR-like_helical_dom_sf"/>
</dbReference>
<sequence length="558" mass="66422">MMKNIRRKTCLFVILFCVMQLTAQNDASHLDSLHYEKILEFSHKNNDSLIFYGKELQKSTNKCYKADGYINEARGFYQRGSFKEAKRIIHLAILFFEDSSEICLQKRLVSAYRRLFYIYKNREDYGKALEYLLKQKKIIENLAVKDYYFYKNELQINLSLASLKEGLGFFEQALEILRTCKSMLYRVKGKKLSKEDARSIIFFEAHMFNLLGKTFISKYKHQQNESLLDSAEVYYNRSYSSIKVLPNSHTEPQYLIRRAKLSILRKEYKFALLYLNDFDKLKKKFPQYLHEVFYYKTIVYKEIKKHDSVIAYGKKYLKIFKENPSYNQQNLLHVYSNLTYSFSFLNQKGSALHYSNLAFAKYKELEDSKKMVSENLYTIELEALEKINEDLNFERNNNFFLNLIYAINILILLVVIIFIKKRNLKRKISKKKIYKKEIDEKLVNTILNKLKDFENTELYLSHQFTIDVLAKHLNINTTYVSKVINKHKHQTFSEYLSHLRIEYVIRKLEKDTSFSKYSIAAIGKEVGYKNASAFTRRFKEIMNVTPSEYINSKQLIKE</sequence>
<evidence type="ECO:0000256" key="2">
    <source>
        <dbReference type="ARBA" id="ARBA00023125"/>
    </source>
</evidence>
<feature type="signal peptide" evidence="5">
    <location>
        <begin position="1"/>
        <end position="23"/>
    </location>
</feature>
<dbReference type="PANTHER" id="PTHR43280:SF29">
    <property type="entry name" value="ARAC-FAMILY TRANSCRIPTIONAL REGULATOR"/>
    <property type="match status" value="1"/>
</dbReference>
<dbReference type="Gene3D" id="1.10.10.60">
    <property type="entry name" value="Homeodomain-like"/>
    <property type="match status" value="2"/>
</dbReference>
<dbReference type="SUPFAM" id="SSF46689">
    <property type="entry name" value="Homeodomain-like"/>
    <property type="match status" value="1"/>
</dbReference>
<dbReference type="Proteomes" id="UP001257277">
    <property type="component" value="Unassembled WGS sequence"/>
</dbReference>
<dbReference type="SMART" id="SM00342">
    <property type="entry name" value="HTH_ARAC"/>
    <property type="match status" value="1"/>
</dbReference>
<proteinExistence type="predicted"/>
<keyword evidence="3" id="KW-0804">Transcription</keyword>
<dbReference type="EMBL" id="JAVTTO010000002">
    <property type="protein sequence ID" value="MDT7831822.1"/>
    <property type="molecule type" value="Genomic_DNA"/>
</dbReference>
<feature type="domain" description="HTH araC/xylS-type" evidence="6">
    <location>
        <begin position="440"/>
        <end position="552"/>
    </location>
</feature>
<keyword evidence="4" id="KW-0812">Transmembrane</keyword>
<dbReference type="Gene3D" id="1.25.40.10">
    <property type="entry name" value="Tetratricopeptide repeat domain"/>
    <property type="match status" value="1"/>
</dbReference>
<protein>
    <submittedName>
        <fullName evidence="7">Helix-turn-helix transcriptional regulator</fullName>
    </submittedName>
</protein>
<dbReference type="PROSITE" id="PS01124">
    <property type="entry name" value="HTH_ARAC_FAMILY_2"/>
    <property type="match status" value="1"/>
</dbReference>
<dbReference type="InterPro" id="IPR009057">
    <property type="entry name" value="Homeodomain-like_sf"/>
</dbReference>
<evidence type="ECO:0000313" key="8">
    <source>
        <dbReference type="Proteomes" id="UP001257277"/>
    </source>
</evidence>
<dbReference type="PANTHER" id="PTHR43280">
    <property type="entry name" value="ARAC-FAMILY TRANSCRIPTIONAL REGULATOR"/>
    <property type="match status" value="1"/>
</dbReference>
<evidence type="ECO:0000256" key="4">
    <source>
        <dbReference type="SAM" id="Phobius"/>
    </source>
</evidence>
<evidence type="ECO:0000256" key="5">
    <source>
        <dbReference type="SAM" id="SignalP"/>
    </source>
</evidence>
<evidence type="ECO:0000259" key="6">
    <source>
        <dbReference type="PROSITE" id="PS01124"/>
    </source>
</evidence>
<keyword evidence="1" id="KW-0805">Transcription regulation</keyword>
<evidence type="ECO:0000256" key="3">
    <source>
        <dbReference type="ARBA" id="ARBA00023163"/>
    </source>
</evidence>
<name>A0ABU3LFH6_9FLAO</name>
<keyword evidence="4" id="KW-0472">Membrane</keyword>